<keyword evidence="3 7" id="KW-0812">Transmembrane</keyword>
<evidence type="ECO:0000256" key="5">
    <source>
        <dbReference type="ARBA" id="ARBA00022989"/>
    </source>
</evidence>
<reference evidence="9 10" key="1">
    <citation type="journal article" date="2015" name="Stand. Genomic Sci.">
        <title>Genomic Encyclopedia of Bacterial and Archaeal Type Strains, Phase III: the genomes of soil and plant-associated and newly described type strains.</title>
        <authorList>
            <person name="Whitman W.B."/>
            <person name="Woyke T."/>
            <person name="Klenk H.P."/>
            <person name="Zhou Y."/>
            <person name="Lilburn T.G."/>
            <person name="Beck B.J."/>
            <person name="De Vos P."/>
            <person name="Vandamme P."/>
            <person name="Eisen J.A."/>
            <person name="Garrity G."/>
            <person name="Hugenholtz P."/>
            <person name="Kyrpides N.C."/>
        </authorList>
    </citation>
    <scope>NUCLEOTIDE SEQUENCE [LARGE SCALE GENOMIC DNA]</scope>
    <source>
        <strain evidence="9 10">CGMCC 1.5364</strain>
    </source>
</reference>
<dbReference type="Gene3D" id="1.20.144.10">
    <property type="entry name" value="Phosphatidic acid phosphatase type 2/haloperoxidase"/>
    <property type="match status" value="1"/>
</dbReference>
<evidence type="ECO:0000256" key="2">
    <source>
        <dbReference type="ARBA" id="ARBA00022475"/>
    </source>
</evidence>
<feature type="transmembrane region" description="Helical" evidence="7">
    <location>
        <begin position="136"/>
        <end position="160"/>
    </location>
</feature>
<dbReference type="GO" id="GO:0005886">
    <property type="term" value="C:plasma membrane"/>
    <property type="evidence" value="ECO:0007669"/>
    <property type="project" value="UniProtKB-SubCell"/>
</dbReference>
<dbReference type="PRINTS" id="PR00483">
    <property type="entry name" value="BACPHPHTASE"/>
</dbReference>
<dbReference type="RefSeq" id="WP_145396037.1">
    <property type="nucleotide sequence ID" value="NZ_VLKU01000001.1"/>
</dbReference>
<proteinExistence type="predicted"/>
<evidence type="ECO:0000256" key="1">
    <source>
        <dbReference type="ARBA" id="ARBA00004651"/>
    </source>
</evidence>
<comment type="subcellular location">
    <subcellularLocation>
        <location evidence="1">Cell membrane</location>
        <topology evidence="1">Multi-pass membrane protein</topology>
    </subcellularLocation>
</comment>
<feature type="transmembrane region" description="Helical" evidence="7">
    <location>
        <begin position="93"/>
        <end position="116"/>
    </location>
</feature>
<dbReference type="OrthoDB" id="9780507at2"/>
<protein>
    <submittedName>
        <fullName evidence="9">Undecaprenyl-diphosphatase</fullName>
    </submittedName>
</protein>
<dbReference type="Proteomes" id="UP000316225">
    <property type="component" value="Unassembled WGS sequence"/>
</dbReference>
<feature type="domain" description="Phosphatidic acid phosphatase type 2/haloperoxidase" evidence="8">
    <location>
        <begin position="92"/>
        <end position="204"/>
    </location>
</feature>
<dbReference type="InterPro" id="IPR001011">
    <property type="entry name" value="Acid_Pase_classA_bac"/>
</dbReference>
<dbReference type="InterPro" id="IPR000326">
    <property type="entry name" value="PAP2/HPO"/>
</dbReference>
<sequence>MSPHKPTEELAYQLGVALAFSCAIGLSMAFVDVPAAHLAATHGTFAHWVMRKLTLLGDSGWSIPMATISTFAAIAVGESVPKWQVQTWRNASLFVLINLCLSGIACIVLKSLVGRLRPDAADLESNLVFSHFSHSAHWASMPSGHTTTAMTVAFSLAAFFPRLRAPLITIAALVGLSRVVLGVHWVSDVLAGTWLAYITVTVTSLKKPRSSPFLSARSRD</sequence>
<evidence type="ECO:0000256" key="3">
    <source>
        <dbReference type="ARBA" id="ARBA00022692"/>
    </source>
</evidence>
<feature type="transmembrane region" description="Helical" evidence="7">
    <location>
        <begin position="12"/>
        <end position="31"/>
    </location>
</feature>
<comment type="caution">
    <text evidence="9">The sequence shown here is derived from an EMBL/GenBank/DDBJ whole genome shotgun (WGS) entry which is preliminary data.</text>
</comment>
<dbReference type="SMART" id="SM00014">
    <property type="entry name" value="acidPPc"/>
    <property type="match status" value="1"/>
</dbReference>
<keyword evidence="5 7" id="KW-1133">Transmembrane helix</keyword>
<dbReference type="Pfam" id="PF01569">
    <property type="entry name" value="PAP2"/>
    <property type="match status" value="1"/>
</dbReference>
<keyword evidence="10" id="KW-1185">Reference proteome</keyword>
<evidence type="ECO:0000313" key="10">
    <source>
        <dbReference type="Proteomes" id="UP000316225"/>
    </source>
</evidence>
<dbReference type="GO" id="GO:0003993">
    <property type="term" value="F:acid phosphatase activity"/>
    <property type="evidence" value="ECO:0007669"/>
    <property type="project" value="InterPro"/>
</dbReference>
<accession>A0A562P199</accession>
<keyword evidence="2" id="KW-1003">Cell membrane</keyword>
<gene>
    <name evidence="9" type="ORF">IQ24_00407</name>
</gene>
<evidence type="ECO:0000256" key="6">
    <source>
        <dbReference type="ARBA" id="ARBA00023136"/>
    </source>
</evidence>
<evidence type="ECO:0000256" key="7">
    <source>
        <dbReference type="SAM" id="Phobius"/>
    </source>
</evidence>
<feature type="transmembrane region" description="Helical" evidence="7">
    <location>
        <begin position="61"/>
        <end position="81"/>
    </location>
</feature>
<dbReference type="AlphaFoldDB" id="A0A562P199"/>
<keyword evidence="4" id="KW-0378">Hydrolase</keyword>
<keyword evidence="6 7" id="KW-0472">Membrane</keyword>
<evidence type="ECO:0000259" key="8">
    <source>
        <dbReference type="SMART" id="SM00014"/>
    </source>
</evidence>
<evidence type="ECO:0000313" key="9">
    <source>
        <dbReference type="EMBL" id="TWI38268.1"/>
    </source>
</evidence>
<dbReference type="SUPFAM" id="SSF48317">
    <property type="entry name" value="Acid phosphatase/Vanadium-dependent haloperoxidase"/>
    <property type="match status" value="1"/>
</dbReference>
<dbReference type="InterPro" id="IPR036938">
    <property type="entry name" value="PAP2/HPO_sf"/>
</dbReference>
<evidence type="ECO:0000256" key="4">
    <source>
        <dbReference type="ARBA" id="ARBA00022801"/>
    </source>
</evidence>
<dbReference type="PANTHER" id="PTHR14969:SF62">
    <property type="entry name" value="DECAPRENYLPHOSPHORYL-5-PHOSPHORIBOSE PHOSPHATASE RV3807C-RELATED"/>
    <property type="match status" value="1"/>
</dbReference>
<dbReference type="GO" id="GO:0030288">
    <property type="term" value="C:outer membrane-bounded periplasmic space"/>
    <property type="evidence" value="ECO:0007669"/>
    <property type="project" value="InterPro"/>
</dbReference>
<dbReference type="PANTHER" id="PTHR14969">
    <property type="entry name" value="SPHINGOSINE-1-PHOSPHATE PHOSPHOHYDROLASE"/>
    <property type="match status" value="1"/>
</dbReference>
<dbReference type="PROSITE" id="PS51257">
    <property type="entry name" value="PROKAR_LIPOPROTEIN"/>
    <property type="match status" value="1"/>
</dbReference>
<dbReference type="EMBL" id="VLKU01000001">
    <property type="protein sequence ID" value="TWI38268.1"/>
    <property type="molecule type" value="Genomic_DNA"/>
</dbReference>
<organism evidence="9 10">
    <name type="scientific">Paracoccus sulfuroxidans</name>
    <dbReference type="NCBI Taxonomy" id="384678"/>
    <lineage>
        <taxon>Bacteria</taxon>
        <taxon>Pseudomonadati</taxon>
        <taxon>Pseudomonadota</taxon>
        <taxon>Alphaproteobacteria</taxon>
        <taxon>Rhodobacterales</taxon>
        <taxon>Paracoccaceae</taxon>
        <taxon>Paracoccus</taxon>
    </lineage>
</organism>
<name>A0A562P199_9RHOB</name>